<protein>
    <submittedName>
        <fullName evidence="1">Uncharacterized protein</fullName>
    </submittedName>
</protein>
<reference evidence="1" key="1">
    <citation type="submission" date="2022-07" db="EMBL/GenBank/DDBJ databases">
        <title>Genome Sequence of Lecanicillium saksenae.</title>
        <authorList>
            <person name="Buettner E."/>
        </authorList>
    </citation>
    <scope>NUCLEOTIDE SEQUENCE</scope>
    <source>
        <strain evidence="1">VT-O1</strain>
    </source>
</reference>
<evidence type="ECO:0000313" key="1">
    <source>
        <dbReference type="EMBL" id="KAJ3485542.1"/>
    </source>
</evidence>
<accession>A0ACC1QQ85</accession>
<dbReference type="Proteomes" id="UP001148737">
    <property type="component" value="Unassembled WGS sequence"/>
</dbReference>
<name>A0ACC1QQ85_9HYPO</name>
<sequence length="422" mass="48188">MPTLHRLRPAVPWLYAASGYLLEQGHLERTFMPDFTNRLHHETAPPDWEYMEAIRFYHFEITSVMPDVGGGQPAGPDFRSGLMLPAVFVANVLDNQIARAYKSLGRLPGPDESVIPAGLRRSYHRYALELVAHINDAIQGKKDRGMNQAFPCFITLIDYDLNLGSLRAAMREDPGVPFSLGRILREFILAATTYRGSEQEQDYLNYSDHELEIVFSDEIDWYQRLYPVAFSITTVHISRLRALVARNDISARDLESAVREIFGGIDRVDVGQWAEEKHSSDFKRMRLVGNAFKMANRLYAILTLPRSAILPSLLAVARARDLENMTYQGLQDSIRSELLHILRQVAPFAKYPPALSWPLLVAGVAVVDSDAADREFVDQAIYDIWKYPLSNYGPVQCLYKLREFWSSGKREWEDCFYEPTPH</sequence>
<keyword evidence="2" id="KW-1185">Reference proteome</keyword>
<dbReference type="EMBL" id="JANAKD010000952">
    <property type="protein sequence ID" value="KAJ3485542.1"/>
    <property type="molecule type" value="Genomic_DNA"/>
</dbReference>
<gene>
    <name evidence="1" type="ORF">NLG97_g6791</name>
</gene>
<comment type="caution">
    <text evidence="1">The sequence shown here is derived from an EMBL/GenBank/DDBJ whole genome shotgun (WGS) entry which is preliminary data.</text>
</comment>
<evidence type="ECO:0000313" key="2">
    <source>
        <dbReference type="Proteomes" id="UP001148737"/>
    </source>
</evidence>
<proteinExistence type="predicted"/>
<organism evidence="1 2">
    <name type="scientific">Lecanicillium saksenae</name>
    <dbReference type="NCBI Taxonomy" id="468837"/>
    <lineage>
        <taxon>Eukaryota</taxon>
        <taxon>Fungi</taxon>
        <taxon>Dikarya</taxon>
        <taxon>Ascomycota</taxon>
        <taxon>Pezizomycotina</taxon>
        <taxon>Sordariomycetes</taxon>
        <taxon>Hypocreomycetidae</taxon>
        <taxon>Hypocreales</taxon>
        <taxon>Cordycipitaceae</taxon>
        <taxon>Lecanicillium</taxon>
    </lineage>
</organism>